<reference evidence="2 3" key="1">
    <citation type="journal article" date="2012" name="J. Bacteriol.">
        <title>Genome Sequence of the Antarctic Psychrophile Bacterium Planococcus antarcticus DSM 14505.</title>
        <authorList>
            <person name="Margolles A."/>
            <person name="Gueimonde M."/>
            <person name="Sanchez B."/>
        </authorList>
    </citation>
    <scope>NUCLEOTIDE SEQUENCE [LARGE SCALE GENOMIC DNA]</scope>
    <source>
        <strain evidence="2 3">DSM 14505</strain>
    </source>
</reference>
<evidence type="ECO:0000313" key="2">
    <source>
        <dbReference type="EMBL" id="EIM05342.1"/>
    </source>
</evidence>
<keyword evidence="4" id="KW-1185">Reference proteome</keyword>
<protein>
    <recommendedName>
        <fullName evidence="5">RNA polymerase sigma-70 region 4 domain-containing protein</fullName>
    </recommendedName>
</protein>
<organism evidence="2 3">
    <name type="scientific">Planococcus antarcticus DSM 14505</name>
    <dbReference type="NCBI Taxonomy" id="1185653"/>
    <lineage>
        <taxon>Bacteria</taxon>
        <taxon>Bacillati</taxon>
        <taxon>Bacillota</taxon>
        <taxon>Bacilli</taxon>
        <taxon>Bacillales</taxon>
        <taxon>Caryophanaceae</taxon>
        <taxon>Planococcus</taxon>
    </lineage>
</organism>
<evidence type="ECO:0000313" key="3">
    <source>
        <dbReference type="Proteomes" id="UP000004725"/>
    </source>
</evidence>
<reference evidence="1" key="3">
    <citation type="submission" date="2016-10" db="EMBL/GenBank/DDBJ databases">
        <authorList>
            <person name="See-Too W.S."/>
        </authorList>
    </citation>
    <scope>NUCLEOTIDE SEQUENCE</scope>
    <source>
        <strain evidence="1">DSM 14505</strain>
    </source>
</reference>
<accession>A0A1C7DDY0</accession>
<gene>
    <name evidence="2" type="ORF">A1A1_16510</name>
    <name evidence="1" type="ORF">BBH88_04710</name>
</gene>
<evidence type="ECO:0000313" key="4">
    <source>
        <dbReference type="Proteomes" id="UP000092661"/>
    </source>
</evidence>
<dbReference type="EMBL" id="AJYB01000079">
    <property type="protein sequence ID" value="EIM05342.1"/>
    <property type="molecule type" value="Genomic_DNA"/>
</dbReference>
<dbReference type="AlphaFoldDB" id="A0A1C7DDY0"/>
<reference evidence="4" key="2">
    <citation type="submission" date="2016-07" db="EMBL/GenBank/DDBJ databases">
        <authorList>
            <person name="See-Too W.S."/>
        </authorList>
    </citation>
    <scope>NUCLEOTIDE SEQUENCE [LARGE SCALE GENOMIC DNA]</scope>
    <source>
        <strain evidence="4">DSM 14505</strain>
    </source>
</reference>
<proteinExistence type="predicted"/>
<name>A0A1C7DDY0_9BACL</name>
<dbReference type="Proteomes" id="UP000004725">
    <property type="component" value="Unassembled WGS sequence"/>
</dbReference>
<dbReference type="Proteomes" id="UP000092661">
    <property type="component" value="Chromosome"/>
</dbReference>
<evidence type="ECO:0000313" key="1">
    <source>
        <dbReference type="EMBL" id="ANU09645.1"/>
    </source>
</evidence>
<dbReference type="KEGG" id="pana:BBH88_04710"/>
<sequence length="70" mass="8298">MVNNSDIKKLTDEDVYFLLYLNKIKGLPFHQLEEEFTLSRDSVEKIMDGRSRNKCYLGYMAIEKYLKETA</sequence>
<dbReference type="EMBL" id="CP016534">
    <property type="protein sequence ID" value="ANU09645.1"/>
    <property type="molecule type" value="Genomic_DNA"/>
</dbReference>
<dbReference type="OrthoDB" id="2973839at2"/>
<dbReference type="RefSeq" id="WP_006831250.1">
    <property type="nucleotide sequence ID" value="NZ_AJYB01000079.1"/>
</dbReference>
<evidence type="ECO:0008006" key="5">
    <source>
        <dbReference type="Google" id="ProtNLM"/>
    </source>
</evidence>